<dbReference type="SUPFAM" id="SSF49464">
    <property type="entry name" value="Carboxypeptidase regulatory domain-like"/>
    <property type="match status" value="1"/>
</dbReference>
<dbReference type="InterPro" id="IPR023997">
    <property type="entry name" value="TonB-dep_OMP_SusC/RagA_CS"/>
</dbReference>
<dbReference type="SUPFAM" id="SSF56935">
    <property type="entry name" value="Porins"/>
    <property type="match status" value="1"/>
</dbReference>
<dbReference type="InterPro" id="IPR008969">
    <property type="entry name" value="CarboxyPept-like_regulatory"/>
</dbReference>
<proteinExistence type="inferred from homology"/>
<reference evidence="9 10" key="1">
    <citation type="submission" date="2018-07" db="EMBL/GenBank/DDBJ databases">
        <title>Chitinophaga K2CV101002-2 sp. nov., isolated from a monsoon evergreen broad-leaved forest soil.</title>
        <authorList>
            <person name="Lv Y."/>
        </authorList>
    </citation>
    <scope>NUCLEOTIDE SEQUENCE [LARGE SCALE GENOMIC DNA]</scope>
    <source>
        <strain evidence="9 10">GDMCC 1.1288</strain>
    </source>
</reference>
<dbReference type="NCBIfam" id="TIGR04056">
    <property type="entry name" value="OMP_RagA_SusC"/>
    <property type="match status" value="1"/>
</dbReference>
<dbReference type="InterPro" id="IPR036942">
    <property type="entry name" value="Beta-barrel_TonB_sf"/>
</dbReference>
<feature type="domain" description="TonB-dependent receptor plug" evidence="8">
    <location>
        <begin position="237"/>
        <end position="341"/>
    </location>
</feature>
<keyword evidence="5 7" id="KW-0472">Membrane</keyword>
<dbReference type="Gene3D" id="2.60.40.1120">
    <property type="entry name" value="Carboxypeptidase-like, regulatory domain"/>
    <property type="match status" value="1"/>
</dbReference>
<comment type="similarity">
    <text evidence="7">Belongs to the TonB-dependent receptor family.</text>
</comment>
<name>A0A3E1YFX8_9BACT</name>
<evidence type="ECO:0000313" key="10">
    <source>
        <dbReference type="Proteomes" id="UP000260644"/>
    </source>
</evidence>
<dbReference type="Proteomes" id="UP000260644">
    <property type="component" value="Unassembled WGS sequence"/>
</dbReference>
<dbReference type="Pfam" id="PF07715">
    <property type="entry name" value="Plug"/>
    <property type="match status" value="1"/>
</dbReference>
<evidence type="ECO:0000259" key="8">
    <source>
        <dbReference type="Pfam" id="PF07715"/>
    </source>
</evidence>
<evidence type="ECO:0000256" key="4">
    <source>
        <dbReference type="ARBA" id="ARBA00022692"/>
    </source>
</evidence>
<dbReference type="EMBL" id="QPMM01000001">
    <property type="protein sequence ID" value="RFS26297.1"/>
    <property type="molecule type" value="Genomic_DNA"/>
</dbReference>
<evidence type="ECO:0000256" key="7">
    <source>
        <dbReference type="PROSITE-ProRule" id="PRU01360"/>
    </source>
</evidence>
<evidence type="ECO:0000313" key="9">
    <source>
        <dbReference type="EMBL" id="RFS26297.1"/>
    </source>
</evidence>
<keyword evidence="10" id="KW-1185">Reference proteome</keyword>
<evidence type="ECO:0000256" key="6">
    <source>
        <dbReference type="ARBA" id="ARBA00023237"/>
    </source>
</evidence>
<dbReference type="InterPro" id="IPR039426">
    <property type="entry name" value="TonB-dep_rcpt-like"/>
</dbReference>
<keyword evidence="4 7" id="KW-0812">Transmembrane</keyword>
<organism evidence="9 10">
    <name type="scientific">Chitinophaga silvatica</name>
    <dbReference type="NCBI Taxonomy" id="2282649"/>
    <lineage>
        <taxon>Bacteria</taxon>
        <taxon>Pseudomonadati</taxon>
        <taxon>Bacteroidota</taxon>
        <taxon>Chitinophagia</taxon>
        <taxon>Chitinophagales</taxon>
        <taxon>Chitinophagaceae</taxon>
        <taxon>Chitinophaga</taxon>
    </lineage>
</organism>
<comment type="subcellular location">
    <subcellularLocation>
        <location evidence="1 7">Cell outer membrane</location>
        <topology evidence="1 7">Multi-pass membrane protein</topology>
    </subcellularLocation>
</comment>
<keyword evidence="2 7" id="KW-0813">Transport</keyword>
<comment type="caution">
    <text evidence="9">The sequence shown here is derived from an EMBL/GenBank/DDBJ whole genome shotgun (WGS) entry which is preliminary data.</text>
</comment>
<gene>
    <name evidence="9" type="ORF">DVR12_00455</name>
</gene>
<accession>A0A3E1YFX8</accession>
<dbReference type="InterPro" id="IPR023996">
    <property type="entry name" value="TonB-dep_OMP_SusC/RagA"/>
</dbReference>
<dbReference type="GO" id="GO:0009279">
    <property type="term" value="C:cell outer membrane"/>
    <property type="evidence" value="ECO:0007669"/>
    <property type="project" value="UniProtKB-SubCell"/>
</dbReference>
<dbReference type="NCBIfam" id="TIGR04057">
    <property type="entry name" value="SusC_RagA_signa"/>
    <property type="match status" value="1"/>
</dbReference>
<dbReference type="Gene3D" id="2.40.170.20">
    <property type="entry name" value="TonB-dependent receptor, beta-barrel domain"/>
    <property type="match status" value="1"/>
</dbReference>
<dbReference type="Pfam" id="PF13715">
    <property type="entry name" value="CarbopepD_reg_2"/>
    <property type="match status" value="1"/>
</dbReference>
<dbReference type="PROSITE" id="PS52016">
    <property type="entry name" value="TONB_DEPENDENT_REC_3"/>
    <property type="match status" value="1"/>
</dbReference>
<evidence type="ECO:0000256" key="1">
    <source>
        <dbReference type="ARBA" id="ARBA00004571"/>
    </source>
</evidence>
<keyword evidence="6 7" id="KW-0998">Cell outer membrane</keyword>
<keyword evidence="3 7" id="KW-1134">Transmembrane beta strand</keyword>
<evidence type="ECO:0000256" key="2">
    <source>
        <dbReference type="ARBA" id="ARBA00022448"/>
    </source>
</evidence>
<dbReference type="AlphaFoldDB" id="A0A3E1YFX8"/>
<dbReference type="Gene3D" id="2.170.130.10">
    <property type="entry name" value="TonB-dependent receptor, plug domain"/>
    <property type="match status" value="1"/>
</dbReference>
<evidence type="ECO:0000256" key="3">
    <source>
        <dbReference type="ARBA" id="ARBA00022452"/>
    </source>
</evidence>
<protein>
    <submittedName>
        <fullName evidence="9">SusC/RagA family TonB-linked outer membrane protein</fullName>
    </submittedName>
</protein>
<evidence type="ECO:0000256" key="5">
    <source>
        <dbReference type="ARBA" id="ARBA00023136"/>
    </source>
</evidence>
<dbReference type="InterPro" id="IPR012910">
    <property type="entry name" value="Plug_dom"/>
</dbReference>
<dbReference type="InterPro" id="IPR037066">
    <property type="entry name" value="Plug_dom_sf"/>
</dbReference>
<sequence>MQFMQKSAMWRGKAMSGRYGLAHRVKFRKPSTKTLLVMKLTASFFLTAAFMSAQAMGYSQSINFSGNNVSMKSIFSVIKKQTGYVVFYNQDLLSDTKPITVYAENQPLNEFLSSVMKDQPLNYRIDGNDIIFSRKVTILLPEAIASTVTGKILDEQGNPLPGATIRVKGGAGSTSTNGNGEFILRNAPADATIIISFVGYKQLEVKTDGRPVSVRMEPIASSLGQVMVTGYQTISRERATGAFTTVSNDVLSRRPTSNLSSALQGLIAGMQTKENEDGSMDMLIRGNTSLYGDRRPLVVVDGFPISSSNFSDINPNDVESVTVLKDAAAASIWGARSANGVIVITTKKSKSAGKLQVDVNAFTRISKMADLDQLLITANSADMVAYEKLAYKNNWVFYPYAGGFDDVTNSLTLAQELLYANRDGLISEKAMNSGLDSLSKINNRKQIRDLLMQRGMLNQYNVSIRGGGERSKTYASVMYENNKGNFIKNGYERYNLNLQNDFKLTKFAEFTLGANLQYKKTESSGASLSELSDLSPYETLLNPNGTYSVNLNTYNREQLSLIPYDKFPYSDWSYNLLREVRGRKLMNESMNARIQAGLKLRLLKGLTFDSRFQYERNKSDYADYYDESTFYVRSLVNSMTEYNTTTEKVGRSFIPKGGILRPRTINNKPVSRNDLESFLFRNQLNFDKTINRKHAIAAIAGMEISEYTTNIVGNPYVYGYYSDKLQATVPPYGYGGSLSPLTDFTGYPTVISGGNTVFQWQKDKYVSFYGNASYTYNYKYSISGSVRSDASNFITDNPKLRWSPLWSVGAKWNAKEESFLSDIKKIDRLELRLTYGKNGNVERSTSTQALLSVGNSINASTGTITATVANNGNPSLRWEKTTTTNLGIDYALLGNKLFGSVDVYNKVGEGIIGEIALPAATGTKSQRFNNAGIVNRGIEVSFGTSVEIPNTPIRYTTTINYAYNRNRITSLYNPLSYTYQILSGAFVEGRPVNSIYSFTYMGMKDGVPQVAGPKGVPYSFNDVSLYNTSLGLPYLNYEGTSTPPHTLGWVNTVQVQNFTLTAIFVGKMGGVYRNQTFDYASTIGFGKTLVNRWVKDVLDGDPTIPGFALPNEPKLYLWDRYSPNLSSLVESSSYIECKELTLEYALSRKIAKSAHLNNAKAFIQTRDLGLIWAANKNGYNPDWLPGTNRPVQSYTIGVNLQF</sequence>